<comment type="caution">
    <text evidence="3">The sequence shown here is derived from an EMBL/GenBank/DDBJ whole genome shotgun (WGS) entry which is preliminary data.</text>
</comment>
<evidence type="ECO:0000256" key="2">
    <source>
        <dbReference type="SAM" id="MobiDB-lite"/>
    </source>
</evidence>
<feature type="region of interest" description="Disordered" evidence="2">
    <location>
        <begin position="118"/>
        <end position="156"/>
    </location>
</feature>
<feature type="coiled-coil region" evidence="1">
    <location>
        <begin position="273"/>
        <end position="311"/>
    </location>
</feature>
<dbReference type="AlphaFoldDB" id="A0A9X7BSX4"/>
<evidence type="ECO:0000313" key="3">
    <source>
        <dbReference type="EMBL" id="PFV35730.1"/>
    </source>
</evidence>
<dbReference type="Proteomes" id="UP000223366">
    <property type="component" value="Unassembled WGS sequence"/>
</dbReference>
<evidence type="ECO:0000256" key="1">
    <source>
        <dbReference type="SAM" id="Coils"/>
    </source>
</evidence>
<reference evidence="3 4" key="1">
    <citation type="submission" date="2017-09" db="EMBL/GenBank/DDBJ databases">
        <title>Large-scale bioinformatics analysis of Bacillus genomes uncovers conserved roles of natural products in bacterial physiology.</title>
        <authorList>
            <consortium name="Agbiome Team Llc"/>
            <person name="Bleich R.M."/>
            <person name="Grubbs K.J."/>
            <person name="Santa Maria K.C."/>
            <person name="Allen S.E."/>
            <person name="Farag S."/>
            <person name="Shank E.A."/>
            <person name="Bowers A."/>
        </authorList>
    </citation>
    <scope>NUCLEOTIDE SEQUENCE [LARGE SCALE GENOMIC DNA]</scope>
    <source>
        <strain evidence="3 4">AFS060060</strain>
    </source>
</reference>
<name>A0A9X7BSX4_BACTU</name>
<dbReference type="EMBL" id="NVDU01000003">
    <property type="protein sequence ID" value="PFV35730.1"/>
    <property type="molecule type" value="Genomic_DNA"/>
</dbReference>
<feature type="compositionally biased region" description="Basic and acidic residues" evidence="2">
    <location>
        <begin position="121"/>
        <end position="141"/>
    </location>
</feature>
<evidence type="ECO:0000313" key="4">
    <source>
        <dbReference type="Proteomes" id="UP000223366"/>
    </source>
</evidence>
<sequence>MARPLQNKVNRDDVYKEVAKEIELSPNGEAEISSSNLADKFGVQGPTMDYHLNVLVKNGALILSDKRGKYNKKIFKLPSDINEIENKNDAKADVHIPFQSKESQEKFNNFIEQYKKKNKAKNNEAAESKEEQKDAVQENKAIEQQQQQEDELIANNPGKYITSVFTPVQTEEVEEPKKVKEPEEVKEIEVSEAKESTPAHTVDAANFEIKELTLDQKIEKFLDKTNQIHNAEELLSHQDKEILSVMNETIQQNMVYLKDLSEQLTTVNNKQLIQHLIDDRNRLNSEVEKLQKELEEARKQSQQTVEKYEIDPNRVRFMQQMIFDTLDNYVNQQNHALALGRIPFRNKISKEVNDLVKYTLRLEK</sequence>
<proteinExistence type="predicted"/>
<gene>
    <name evidence="3" type="ORF">COK99_01535</name>
</gene>
<protein>
    <submittedName>
        <fullName evidence="3">Transcriptional regulator</fullName>
    </submittedName>
</protein>
<dbReference type="RefSeq" id="WP_098685590.1">
    <property type="nucleotide sequence ID" value="NZ_NVDU01000003.1"/>
</dbReference>
<organism evidence="3 4">
    <name type="scientific">Bacillus thuringiensis</name>
    <dbReference type="NCBI Taxonomy" id="1428"/>
    <lineage>
        <taxon>Bacteria</taxon>
        <taxon>Bacillati</taxon>
        <taxon>Bacillota</taxon>
        <taxon>Bacilli</taxon>
        <taxon>Bacillales</taxon>
        <taxon>Bacillaceae</taxon>
        <taxon>Bacillus</taxon>
        <taxon>Bacillus cereus group</taxon>
    </lineage>
</organism>
<keyword evidence="1" id="KW-0175">Coiled coil</keyword>
<accession>A0A9X7BSX4</accession>